<dbReference type="Pfam" id="PF07676">
    <property type="entry name" value="PD40"/>
    <property type="match status" value="1"/>
</dbReference>
<feature type="signal peptide" evidence="1">
    <location>
        <begin position="1"/>
        <end position="22"/>
    </location>
</feature>
<protein>
    <recommendedName>
        <fullName evidence="4">WD40 domain protein beta Propeller</fullName>
    </recommendedName>
</protein>
<organism evidence="2 3">
    <name type="scientific">Paraburkholderia graminis</name>
    <dbReference type="NCBI Taxonomy" id="60548"/>
    <lineage>
        <taxon>Bacteria</taxon>
        <taxon>Pseudomonadati</taxon>
        <taxon>Pseudomonadota</taxon>
        <taxon>Betaproteobacteria</taxon>
        <taxon>Burkholderiales</taxon>
        <taxon>Burkholderiaceae</taxon>
        <taxon>Paraburkholderia</taxon>
    </lineage>
</organism>
<evidence type="ECO:0000313" key="3">
    <source>
        <dbReference type="Proteomes" id="UP001245184"/>
    </source>
</evidence>
<dbReference type="InterPro" id="IPR011042">
    <property type="entry name" value="6-blade_b-propeller_TolB-like"/>
</dbReference>
<evidence type="ECO:0008006" key="4">
    <source>
        <dbReference type="Google" id="ProtNLM"/>
    </source>
</evidence>
<evidence type="ECO:0000313" key="2">
    <source>
        <dbReference type="EMBL" id="MDR6208169.1"/>
    </source>
</evidence>
<gene>
    <name evidence="2" type="ORF">QF025_006970</name>
</gene>
<accession>A0ABD5CUK1</accession>
<dbReference type="SUPFAM" id="SSF69304">
    <property type="entry name" value="Tricorn protease N-terminal domain"/>
    <property type="match status" value="1"/>
</dbReference>
<dbReference type="InterPro" id="IPR011659">
    <property type="entry name" value="WD40"/>
</dbReference>
<evidence type="ECO:0000256" key="1">
    <source>
        <dbReference type="SAM" id="SignalP"/>
    </source>
</evidence>
<dbReference type="RefSeq" id="WP_310035644.1">
    <property type="nucleotide sequence ID" value="NZ_JAVIZN010000003.1"/>
</dbReference>
<proteinExistence type="predicted"/>
<comment type="caution">
    <text evidence="2">The sequence shown here is derived from an EMBL/GenBank/DDBJ whole genome shotgun (WGS) entry which is preliminary data.</text>
</comment>
<reference evidence="2 3" key="1">
    <citation type="submission" date="2023-08" db="EMBL/GenBank/DDBJ databases">
        <title>Genome sequencing of plant associated microbes to promote plant fitness in Sorghum bicolor and Oryza sativa.</title>
        <authorList>
            <person name="Coleman-Derr D."/>
        </authorList>
    </citation>
    <scope>NUCLEOTIDE SEQUENCE [LARGE SCALE GENOMIC DNA]</scope>
    <source>
        <strain evidence="2 3">SLBN-33</strain>
    </source>
</reference>
<dbReference type="AlphaFoldDB" id="A0ABD5CUK1"/>
<name>A0ABD5CUK1_9BURK</name>
<dbReference type="Proteomes" id="UP001245184">
    <property type="component" value="Unassembled WGS sequence"/>
</dbReference>
<dbReference type="Gene3D" id="2.120.10.30">
    <property type="entry name" value="TolB, C-terminal domain"/>
    <property type="match status" value="1"/>
</dbReference>
<feature type="chain" id="PRO_5044859544" description="WD40 domain protein beta Propeller" evidence="1">
    <location>
        <begin position="23"/>
        <end position="218"/>
    </location>
</feature>
<sequence length="218" mass="22943">MKTKLSGFVALCAALSFQVSYATDGHGTVAVQQGNVVYTAPSGATRVLTETGADDNPMLSPDGKLVAFTRLTRQANEQDGGPPVRDLWVIGVDDQKAKKLVTGEPEGNEDPEHVLAGISGPVFSPDSTTVYFMTAAWATSSAIHSVPSTGGPQRYVTSGNSLSVVRHGKFAGALMVAQHRYMDGHGSWDPQVLVSPAGKKIKVIGQGPRALQSVESEH</sequence>
<keyword evidence="1" id="KW-0732">Signal</keyword>
<dbReference type="EMBL" id="JAVIZN010000003">
    <property type="protein sequence ID" value="MDR6208169.1"/>
    <property type="molecule type" value="Genomic_DNA"/>
</dbReference>